<keyword evidence="3" id="KW-1185">Reference proteome</keyword>
<sequence length="77" mass="8384">MGAAVSALSVCAAISIWQAAGLWTPLWWIGVTAGVALWAVVYVARPWVSYYGLRATARRVVRGPATLVRRLRRGSRS</sequence>
<gene>
    <name evidence="2" type="ORF">J5V16_22595</name>
</gene>
<evidence type="ECO:0008006" key="4">
    <source>
        <dbReference type="Google" id="ProtNLM"/>
    </source>
</evidence>
<accession>A0ABS3UA64</accession>
<evidence type="ECO:0000256" key="1">
    <source>
        <dbReference type="SAM" id="Phobius"/>
    </source>
</evidence>
<organism evidence="2 3">
    <name type="scientific">Glycomyces niveus</name>
    <dbReference type="NCBI Taxonomy" id="2820287"/>
    <lineage>
        <taxon>Bacteria</taxon>
        <taxon>Bacillati</taxon>
        <taxon>Actinomycetota</taxon>
        <taxon>Actinomycetes</taxon>
        <taxon>Glycomycetales</taxon>
        <taxon>Glycomycetaceae</taxon>
        <taxon>Glycomyces</taxon>
    </lineage>
</organism>
<keyword evidence="1" id="KW-0472">Membrane</keyword>
<protein>
    <recommendedName>
        <fullName evidence="4">DUF418 domain-containing protein</fullName>
    </recommendedName>
</protein>
<evidence type="ECO:0000313" key="3">
    <source>
        <dbReference type="Proteomes" id="UP000681341"/>
    </source>
</evidence>
<dbReference type="Proteomes" id="UP000681341">
    <property type="component" value="Unassembled WGS sequence"/>
</dbReference>
<comment type="caution">
    <text evidence="2">The sequence shown here is derived from an EMBL/GenBank/DDBJ whole genome shotgun (WGS) entry which is preliminary data.</text>
</comment>
<reference evidence="2 3" key="1">
    <citation type="submission" date="2021-03" db="EMBL/GenBank/DDBJ databases">
        <title>Glycomyces sp. nov., a novel actinomycete isolated from soil.</title>
        <authorList>
            <person name="Yang X."/>
            <person name="Xu X."/>
        </authorList>
    </citation>
    <scope>NUCLEOTIDE SEQUENCE [LARGE SCALE GENOMIC DNA]</scope>
    <source>
        <strain evidence="2 3">NEAU-S30</strain>
    </source>
</reference>
<dbReference type="EMBL" id="JAGFNP010000016">
    <property type="protein sequence ID" value="MBO3735623.1"/>
    <property type="molecule type" value="Genomic_DNA"/>
</dbReference>
<evidence type="ECO:0000313" key="2">
    <source>
        <dbReference type="EMBL" id="MBO3735623.1"/>
    </source>
</evidence>
<keyword evidence="1" id="KW-0812">Transmembrane</keyword>
<keyword evidence="1" id="KW-1133">Transmembrane helix</keyword>
<feature type="transmembrane region" description="Helical" evidence="1">
    <location>
        <begin position="25"/>
        <end position="44"/>
    </location>
</feature>
<name>A0ABS3UA64_9ACTN</name>
<dbReference type="RefSeq" id="WP_208499338.1">
    <property type="nucleotide sequence ID" value="NZ_JAGFNP010000016.1"/>
</dbReference>
<proteinExistence type="predicted"/>